<dbReference type="PANTHER" id="PTHR43270">
    <property type="entry name" value="BETA-ALA-HIS DIPEPTIDASE"/>
    <property type="match status" value="1"/>
</dbReference>
<dbReference type="RefSeq" id="WP_338252933.1">
    <property type="nucleotide sequence ID" value="NZ_BSRI01000002.1"/>
</dbReference>
<sequence length="434" mass="48672">MPLSSIKQTLLQALDEQFPLYLHDWQSISTQIYTSPAPKIQDIWLSLLRHHGFFVQYLDSGQQILYGEYMVEAPQTLLFYIKYTPSLAMQQATFPLLSHLAAIRAYSSRREPFPLNVKWLIDGQDDVSASALAHFFTQHRSLLQADDCILYTTKHETGKEGIQPELLLGIKGHLQVEVSLRTADHSIPTAYGAIAPDAAWQLIWSLAALKDAREDILLEGFYDDLQAPEDEVVASIAQLPDTSTELKQAWGTEHLLMDIEGVRQHYAYWLTPTCTITLLSSPSDPQTSGDRDLLPAQAHARLDFRLVSAQDPYKIFTQLQHHFATHTSYPVQCRLLSASRPIAISAREPLVQRWLQAIDGASRQPPVLLPLANDLYGYALISDQLACPAMGIALPVSSDATLEEQLRIQMIQHVLFLASCDKPTPDQANQRSSH</sequence>
<dbReference type="PANTHER" id="PTHR43270:SF8">
    <property type="entry name" value="DI- AND TRIPEPTIDASE DUG2-RELATED"/>
    <property type="match status" value="1"/>
</dbReference>
<dbReference type="InterPro" id="IPR051458">
    <property type="entry name" value="Cyt/Met_Dipeptidase"/>
</dbReference>
<keyword evidence="5" id="KW-1185">Reference proteome</keyword>
<keyword evidence="3" id="KW-0378">Hydrolase</keyword>
<evidence type="ECO:0000256" key="2">
    <source>
        <dbReference type="ARBA" id="ARBA00022723"/>
    </source>
</evidence>
<proteinExistence type="predicted"/>
<protein>
    <recommendedName>
        <fullName evidence="6">Peptidase M20 dimerisation domain-containing protein</fullName>
    </recommendedName>
</protein>
<accession>A0ABQ6FS45</accession>
<keyword evidence="1" id="KW-0645">Protease</keyword>
<evidence type="ECO:0000256" key="1">
    <source>
        <dbReference type="ARBA" id="ARBA00022670"/>
    </source>
</evidence>
<evidence type="ECO:0000313" key="4">
    <source>
        <dbReference type="EMBL" id="GLV57079.1"/>
    </source>
</evidence>
<gene>
    <name evidence="4" type="ORF">KDH_39170</name>
</gene>
<evidence type="ECO:0008006" key="6">
    <source>
        <dbReference type="Google" id="ProtNLM"/>
    </source>
</evidence>
<keyword evidence="2" id="KW-0479">Metal-binding</keyword>
<dbReference type="Proteomes" id="UP001344906">
    <property type="component" value="Unassembled WGS sequence"/>
</dbReference>
<dbReference type="Gene3D" id="3.30.70.360">
    <property type="match status" value="1"/>
</dbReference>
<dbReference type="EMBL" id="BSRI01000002">
    <property type="protein sequence ID" value="GLV57079.1"/>
    <property type="molecule type" value="Genomic_DNA"/>
</dbReference>
<evidence type="ECO:0000313" key="5">
    <source>
        <dbReference type="Proteomes" id="UP001344906"/>
    </source>
</evidence>
<organism evidence="4 5">
    <name type="scientific">Dictyobacter halimunensis</name>
    <dbReference type="NCBI Taxonomy" id="3026934"/>
    <lineage>
        <taxon>Bacteria</taxon>
        <taxon>Bacillati</taxon>
        <taxon>Chloroflexota</taxon>
        <taxon>Ktedonobacteria</taxon>
        <taxon>Ktedonobacterales</taxon>
        <taxon>Dictyobacteraceae</taxon>
        <taxon>Dictyobacter</taxon>
    </lineage>
</organism>
<dbReference type="Gene3D" id="3.40.630.10">
    <property type="entry name" value="Zn peptidases"/>
    <property type="match status" value="1"/>
</dbReference>
<evidence type="ECO:0000256" key="3">
    <source>
        <dbReference type="ARBA" id="ARBA00022801"/>
    </source>
</evidence>
<comment type="caution">
    <text evidence="4">The sequence shown here is derived from an EMBL/GenBank/DDBJ whole genome shotgun (WGS) entry which is preliminary data.</text>
</comment>
<name>A0ABQ6FS45_9CHLR</name>
<reference evidence="4 5" key="1">
    <citation type="submission" date="2023-02" db="EMBL/GenBank/DDBJ databases">
        <title>Dictyobacter halimunensis sp. nov., a new member of the class Ktedonobacteria from forest soil in a geothermal area.</title>
        <authorList>
            <person name="Rachmania M.K."/>
            <person name="Ningsih F."/>
            <person name="Sakai Y."/>
            <person name="Yabe S."/>
            <person name="Yokota A."/>
            <person name="Sjamsuridzal W."/>
        </authorList>
    </citation>
    <scope>NUCLEOTIDE SEQUENCE [LARGE SCALE GENOMIC DNA]</scope>
    <source>
        <strain evidence="4 5">S3.2.2.5</strain>
    </source>
</reference>